<evidence type="ECO:0000313" key="17">
    <source>
        <dbReference type="EMBL" id="KAK4230585.1"/>
    </source>
</evidence>
<dbReference type="InterPro" id="IPR006650">
    <property type="entry name" value="A/AMP_deam_AS"/>
</dbReference>
<dbReference type="Gene3D" id="1.10.150.50">
    <property type="entry name" value="Transcription Factor, Ets-1"/>
    <property type="match status" value="1"/>
</dbReference>
<feature type="region of interest" description="Disordered" evidence="15">
    <location>
        <begin position="2094"/>
        <end position="2137"/>
    </location>
</feature>
<evidence type="ECO:0000256" key="15">
    <source>
        <dbReference type="SAM" id="MobiDB-lite"/>
    </source>
</evidence>
<dbReference type="PANTHER" id="PTHR11359:SF0">
    <property type="entry name" value="AMP DEAMINASE"/>
    <property type="match status" value="1"/>
</dbReference>
<keyword evidence="10" id="KW-0862">Zinc</keyword>
<dbReference type="Gene3D" id="2.30.30.40">
    <property type="entry name" value="SH3 Domains"/>
    <property type="match status" value="3"/>
</dbReference>
<dbReference type="PROSITE" id="PS50002">
    <property type="entry name" value="SH3"/>
    <property type="match status" value="3"/>
</dbReference>
<dbReference type="InterPro" id="IPR035821">
    <property type="entry name" value="Sla1_SH3_3"/>
</dbReference>
<dbReference type="Pfam" id="PF24081">
    <property type="entry name" value="PH_SLA1"/>
    <property type="match status" value="1"/>
</dbReference>
<feature type="compositionally biased region" description="Basic and acidic residues" evidence="15">
    <location>
        <begin position="1541"/>
        <end position="1558"/>
    </location>
</feature>
<dbReference type="EMBL" id="MU865298">
    <property type="protein sequence ID" value="KAK4230585.1"/>
    <property type="molecule type" value="Genomic_DNA"/>
</dbReference>
<gene>
    <name evidence="17" type="ORF">QBC38DRAFT_507423</name>
</gene>
<dbReference type="GO" id="GO:0042802">
    <property type="term" value="F:identical protein binding"/>
    <property type="evidence" value="ECO:0007669"/>
    <property type="project" value="InterPro"/>
</dbReference>
<evidence type="ECO:0000256" key="6">
    <source>
        <dbReference type="ARBA" id="ARBA00020357"/>
    </source>
</evidence>
<reference evidence="17" key="2">
    <citation type="submission" date="2023-05" db="EMBL/GenBank/DDBJ databases">
        <authorList>
            <consortium name="Lawrence Berkeley National Laboratory"/>
            <person name="Steindorff A."/>
            <person name="Hensen N."/>
            <person name="Bonometti L."/>
            <person name="Westerberg I."/>
            <person name="Brannstrom I.O."/>
            <person name="Guillou S."/>
            <person name="Cros-Aarteil S."/>
            <person name="Calhoun S."/>
            <person name="Haridas S."/>
            <person name="Kuo A."/>
            <person name="Mondo S."/>
            <person name="Pangilinan J."/>
            <person name="Riley R."/>
            <person name="Labutti K."/>
            <person name="Andreopoulos B."/>
            <person name="Lipzen A."/>
            <person name="Chen C."/>
            <person name="Yanf M."/>
            <person name="Daum C."/>
            <person name="Ng V."/>
            <person name="Clum A."/>
            <person name="Ohm R."/>
            <person name="Martin F."/>
            <person name="Silar P."/>
            <person name="Natvig D."/>
            <person name="Lalanne C."/>
            <person name="Gautier V."/>
            <person name="Ament-Velasquez S.L."/>
            <person name="Kruys A."/>
            <person name="Hutchinson M.I."/>
            <person name="Powell A.J."/>
            <person name="Barry K."/>
            <person name="Miller A.N."/>
            <person name="Grigoriev I.V."/>
            <person name="Debuchy R."/>
            <person name="Gladieux P."/>
            <person name="Thoren M.H."/>
            <person name="Johannesson H."/>
        </authorList>
    </citation>
    <scope>NUCLEOTIDE SEQUENCE</scope>
    <source>
        <strain evidence="17">CBS 990.96</strain>
    </source>
</reference>
<dbReference type="PRINTS" id="PR00452">
    <property type="entry name" value="SH3DOMAIN"/>
</dbReference>
<protein>
    <recommendedName>
        <fullName evidence="12">AMP deaminase</fullName>
        <ecNumber evidence="5">3.5.4.6</ecNumber>
    </recommendedName>
    <alternativeName>
        <fullName evidence="6">Actin cytoskeleton-regulatory complex protein SLA1</fullName>
    </alternativeName>
    <alternativeName>
        <fullName evidence="13">Myoadenylate deaminase</fullName>
    </alternativeName>
</protein>
<feature type="compositionally biased region" description="Polar residues" evidence="15">
    <location>
        <begin position="1509"/>
        <end position="1526"/>
    </location>
</feature>
<evidence type="ECO:0000256" key="14">
    <source>
        <dbReference type="PROSITE-ProRule" id="PRU00192"/>
    </source>
</evidence>
<name>A0AAN7H6W6_9PEZI</name>
<keyword evidence="7 14" id="KW-0728">SH3 domain</keyword>
<evidence type="ECO:0000256" key="13">
    <source>
        <dbReference type="ARBA" id="ARBA00078830"/>
    </source>
</evidence>
<keyword evidence="8" id="KW-0479">Metal-binding</keyword>
<evidence type="ECO:0000313" key="18">
    <source>
        <dbReference type="Proteomes" id="UP001301958"/>
    </source>
</evidence>
<dbReference type="GO" id="GO:0008092">
    <property type="term" value="F:cytoskeletal protein binding"/>
    <property type="evidence" value="ECO:0007669"/>
    <property type="project" value="InterPro"/>
</dbReference>
<dbReference type="PROSITE" id="PS00485">
    <property type="entry name" value="A_DEAMINASE"/>
    <property type="match status" value="1"/>
</dbReference>
<dbReference type="InterPro" id="IPR013761">
    <property type="entry name" value="SAM/pointed_sf"/>
</dbReference>
<dbReference type="GO" id="GO:0030674">
    <property type="term" value="F:protein-macromolecule adaptor activity"/>
    <property type="evidence" value="ECO:0007669"/>
    <property type="project" value="InterPro"/>
</dbReference>
<sequence length="2137" mass="234467">MQWLDHSFSHDPSSNSTSPRLAAVQLLNDESDDEVYNAHGQSDTESDGLPVEDTQHEHRRRHGHAAHDSIDTGSPSLDSNGKLGKHGSSDDNDIEMEEGMLPRDLPHKTAFFDIVAERQMTQSEAKLFYQRSQADSRSQLHLHTSQPGSPAMPAGFGQSLDNFAGLRLSDLDSSPLPEPSMDSPLKREASIMNLAGLPSRGSYAQLNNATSQLDPAVQQQMLLNGNPAGIGSSTYIDADPQITAELSEIFKSVQKILDVRQKYMSLSLQGPHDNPKDDPSWPIYPPPPDPAWQEGERDRAGRSTQAQNSAYNSMQNSMIEDPPRKSHAKKRKPGQDIGEDFDMEDLLPLPGASDVSYRLDDNGVYQIYANEQANKPLVQVPTIKEYYIDLENVISVSSDGPSKSFAFRRLQYLEGKFNLYQLLNEYQETADSKKVPHRDFYNVRKVDTHVHHSACMNQKHLLRFIKSKMKKFPDEIVLFRDGKHLTLAEVFESINLTAYDLSIDTLDMHAHKDSFHRFDKFNLKYNPIGESRLRTIFLKTDNFINGRYLAEITKEVIADLESSKYQMVEWRISIYGKSLDEWDKLAAWVVDNKLFSHNVRWLIQIPRLYDVYKASGLMSSFEQVIKNLFQPLYEVTKDPTSHPKLHVFLQRVIGFDSVDDESKVERRFTKKFPVPRVWDSKQNPPYTYWIYYVFANMVSLNHWRKQRGFNTFLLRPHCGEAGDSEHLAAAALCCHSISHGLLLRKVPLLQYIFYLDQIGIAMSPLSNNALFLAYERNPFHQYFKRGLNVSLSTDDPLQFAFTKEPLIEEYAVAAQIYKLSPVDMCELAKNSVKQSGYEHSIKRQWLGDGYELPGLKGNNMVKTNVPNRREEFRYRTLIEERKMVERYATLSGDATSTAGGIIDPNAGPALPPDARSPALSSRTNTGNGFVDGKQQSHTVLPVSASQGSIVTKAAPVDLGSPSVSTITSPPSQTFSSPVAASPIIEHLSGHEPRYFPGVVSPATTMGFIGIYKAVYDYAPQAEGELQISEGDVLYVLEKSTDDDWWKAKKKATAEEEEEPEGLIPSNYIEEVKPEQKARALYEYTRQTDEELSFPEDAQLDVYDDSDPDWILVGLDGEYGFVPANYIEVQKGAAKQEEAAPAIPTPPPLPVRTPSDAPSPALPPRPPSEPSSPDPAPDSSAAVSAPNPATVIAGMMAARAGTSTQPPAPLELRPRQKPYVAEEDEEDVKSPPLPTRPRGDSHASPAVASYRSPSPEPRRYNDYTSNSVPQTPNTAPLTPGDYHLYNINEMVSIMGKKKKMPTTLGINLRTGIILVAPEHASDGPSQEWTADRMTHYSREGKHSIDFHAGAKDTAEEIVAMLGELAGAVRAEGLMEIVKAGAKGGPIQQKKGVVLYDFLAQGEDEVTVGIGDEVIVLDDTKSEEWWQVRRVKNQQEGVVPSSYIEVTGILDTPTSTATSGVNAGRSTVEQNRLEEARLTKEAIKAAQREDKRERDKVRVSEVGPGLRLPERSSSLSVSHGNTEGQQQGSRRENGHTENSSSSKSKDGAAKSKPDPSKVRTWTDRSKSFTVEAQFLGVKDGKLNLHKMNGVRIAVPISKMSVQDLEYVERMTGISLDEDKPLSDLKKRAASSAESSRNPRSSVKVGATIEPKKPAYDWFNFFLACDVQPGLCERYSQAFDRDSMDESVLPDVDATVLRTVGLREGDIIKVMRYLDLKYGRTKKGDDESGGGLFSGPGGTLRNNTRKGRPAPPVETNNVVDPNAFKKDGSGAADAAPSSPTKATTASSKPAGGFEDDAWDVKPSKTPEPAPQPAAKAPEPVPAPAPAPAPAPSTAPLTGSMQELSLLTQPLTPEKVQPPAPAPILNLAPAAPAPAPAPAQVPQPTGATPGFFQGIQHPAVNGQQYQLPQTIARQRPLAPQYTQGQGALMPPPPSRPLSAPQTAQPSQFAPPPLQPQMTGFQTQVAPPGQSLNEINQARLQMQYAQAMQTQQQQMQPMQPMMPMMTGIQPQPTGFQVPGQFIPQQTGIAGVAPLPLQMQPTGFAGGFGQPPQVFRPGLVAQPTGILQPQQTGMVGGFGMTPTPPHGTTGGLQAPMQPLVPQQTGPPPPVRFGVSNDAKKLAPQPTGRKANLAAATPDNPFGF</sequence>
<evidence type="ECO:0000256" key="10">
    <source>
        <dbReference type="ARBA" id="ARBA00022833"/>
    </source>
</evidence>
<comment type="similarity">
    <text evidence="3">Belongs to the metallo-dependent hydrolases superfamily. Adenosine and AMP deaminases family.</text>
</comment>
<dbReference type="CDD" id="cd01319">
    <property type="entry name" value="AMPD"/>
    <property type="match status" value="1"/>
</dbReference>
<dbReference type="Proteomes" id="UP001301958">
    <property type="component" value="Unassembled WGS sequence"/>
</dbReference>
<dbReference type="NCBIfam" id="TIGR01429">
    <property type="entry name" value="AMP_deaminase"/>
    <property type="match status" value="1"/>
</dbReference>
<comment type="pathway">
    <text evidence="2">Purine metabolism; IMP biosynthesis via salvage pathway; IMP from AMP: step 1/1.</text>
</comment>
<feature type="compositionally biased region" description="Polar residues" evidence="15">
    <location>
        <begin position="1261"/>
        <end position="1275"/>
    </location>
</feature>
<keyword evidence="18" id="KW-1185">Reference proteome</keyword>
<keyword evidence="9" id="KW-0378">Hydrolase</keyword>
<feature type="compositionally biased region" description="Low complexity" evidence="15">
    <location>
        <begin position="1766"/>
        <end position="1787"/>
    </location>
</feature>
<feature type="compositionally biased region" description="Basic and acidic residues" evidence="15">
    <location>
        <begin position="1482"/>
        <end position="1497"/>
    </location>
</feature>
<dbReference type="SUPFAM" id="SSF51556">
    <property type="entry name" value="Metallo-dependent hydrolases"/>
    <property type="match status" value="1"/>
</dbReference>
<organism evidence="17 18">
    <name type="scientific">Podospora fimiseda</name>
    <dbReference type="NCBI Taxonomy" id="252190"/>
    <lineage>
        <taxon>Eukaryota</taxon>
        <taxon>Fungi</taxon>
        <taxon>Dikarya</taxon>
        <taxon>Ascomycota</taxon>
        <taxon>Pezizomycotina</taxon>
        <taxon>Sordariomycetes</taxon>
        <taxon>Sordariomycetidae</taxon>
        <taxon>Sordariales</taxon>
        <taxon>Podosporaceae</taxon>
        <taxon>Podospora</taxon>
    </lineage>
</organism>
<feature type="region of interest" description="Disordered" evidence="15">
    <location>
        <begin position="1200"/>
        <end position="1276"/>
    </location>
</feature>
<evidence type="ECO:0000256" key="8">
    <source>
        <dbReference type="ARBA" id="ARBA00022723"/>
    </source>
</evidence>
<dbReference type="CDD" id="cd11775">
    <property type="entry name" value="SH3_Sla1p_3"/>
    <property type="match status" value="1"/>
</dbReference>
<dbReference type="GO" id="GO:0046872">
    <property type="term" value="F:metal ion binding"/>
    <property type="evidence" value="ECO:0007669"/>
    <property type="project" value="UniProtKB-KW"/>
</dbReference>
<evidence type="ECO:0000256" key="1">
    <source>
        <dbReference type="ARBA" id="ARBA00001947"/>
    </source>
</evidence>
<feature type="domain" description="SH3" evidence="16">
    <location>
        <begin position="1006"/>
        <end position="1073"/>
    </location>
</feature>
<dbReference type="Gene3D" id="3.20.20.140">
    <property type="entry name" value="Metal-dependent hydrolases"/>
    <property type="match status" value="1"/>
</dbReference>
<evidence type="ECO:0000256" key="11">
    <source>
        <dbReference type="ARBA" id="ARBA00023080"/>
    </source>
</evidence>
<comment type="cofactor">
    <cofactor evidence="1">
        <name>Zn(2+)</name>
        <dbReference type="ChEBI" id="CHEBI:29105"/>
    </cofactor>
</comment>
<dbReference type="Pfam" id="PF03983">
    <property type="entry name" value="SHD1"/>
    <property type="match status" value="1"/>
</dbReference>
<evidence type="ECO:0000259" key="16">
    <source>
        <dbReference type="PROSITE" id="PS50002"/>
    </source>
</evidence>
<dbReference type="GO" id="GO:0003876">
    <property type="term" value="F:AMP deaminase activity"/>
    <property type="evidence" value="ECO:0007669"/>
    <property type="project" value="UniProtKB-EC"/>
</dbReference>
<comment type="similarity">
    <text evidence="4">Belongs to the SLA1 family.</text>
</comment>
<dbReference type="InterPro" id="IPR032466">
    <property type="entry name" value="Metal_Hydrolase"/>
</dbReference>
<reference evidence="17" key="1">
    <citation type="journal article" date="2023" name="Mol. Phylogenet. Evol.">
        <title>Genome-scale phylogeny and comparative genomics of the fungal order Sordariales.</title>
        <authorList>
            <person name="Hensen N."/>
            <person name="Bonometti L."/>
            <person name="Westerberg I."/>
            <person name="Brannstrom I.O."/>
            <person name="Guillou S."/>
            <person name="Cros-Aarteil S."/>
            <person name="Calhoun S."/>
            <person name="Haridas S."/>
            <person name="Kuo A."/>
            <person name="Mondo S."/>
            <person name="Pangilinan J."/>
            <person name="Riley R."/>
            <person name="LaButti K."/>
            <person name="Andreopoulos B."/>
            <person name="Lipzen A."/>
            <person name="Chen C."/>
            <person name="Yan M."/>
            <person name="Daum C."/>
            <person name="Ng V."/>
            <person name="Clum A."/>
            <person name="Steindorff A."/>
            <person name="Ohm R.A."/>
            <person name="Martin F."/>
            <person name="Silar P."/>
            <person name="Natvig D.O."/>
            <person name="Lalanne C."/>
            <person name="Gautier V."/>
            <person name="Ament-Velasquez S.L."/>
            <person name="Kruys A."/>
            <person name="Hutchinson M.I."/>
            <person name="Powell A.J."/>
            <person name="Barry K."/>
            <person name="Miller A.N."/>
            <person name="Grigoriev I.V."/>
            <person name="Debuchy R."/>
            <person name="Gladieux P."/>
            <person name="Hiltunen Thoren M."/>
            <person name="Johannesson H."/>
        </authorList>
    </citation>
    <scope>NUCLEOTIDE SEQUENCE</scope>
    <source>
        <strain evidence="17">CBS 990.96</strain>
    </source>
</reference>
<evidence type="ECO:0000256" key="4">
    <source>
        <dbReference type="ARBA" id="ARBA00007948"/>
    </source>
</evidence>
<feature type="domain" description="SH3" evidence="16">
    <location>
        <begin position="1074"/>
        <end position="1131"/>
    </location>
</feature>
<feature type="region of interest" description="Disordered" evidence="15">
    <location>
        <begin position="1717"/>
        <end position="1834"/>
    </location>
</feature>
<feature type="region of interest" description="Disordered" evidence="15">
    <location>
        <begin position="1620"/>
        <end position="1641"/>
    </location>
</feature>
<dbReference type="SUPFAM" id="SSF50044">
    <property type="entry name" value="SH3-domain"/>
    <property type="match status" value="3"/>
</dbReference>
<dbReference type="Pfam" id="PF14604">
    <property type="entry name" value="SH3_9"/>
    <property type="match status" value="1"/>
</dbReference>
<keyword evidence="11" id="KW-0546">Nucleotide metabolism</keyword>
<dbReference type="InterPro" id="IPR006329">
    <property type="entry name" value="AMPD"/>
</dbReference>
<comment type="caution">
    <text evidence="17">The sequence shown here is derived from an EMBL/GenBank/DDBJ whole genome shotgun (WGS) entry which is preliminary data.</text>
</comment>
<dbReference type="GO" id="GO:0043130">
    <property type="term" value="F:ubiquitin binding"/>
    <property type="evidence" value="ECO:0007669"/>
    <property type="project" value="InterPro"/>
</dbReference>
<dbReference type="SMART" id="SM00326">
    <property type="entry name" value="SH3"/>
    <property type="match status" value="3"/>
</dbReference>
<dbReference type="InterPro" id="IPR007131">
    <property type="entry name" value="SHD1"/>
</dbReference>
<feature type="region of interest" description="Disordered" evidence="15">
    <location>
        <begin position="267"/>
        <end position="345"/>
    </location>
</feature>
<evidence type="ECO:0000256" key="5">
    <source>
        <dbReference type="ARBA" id="ARBA00012775"/>
    </source>
</evidence>
<evidence type="ECO:0000256" key="9">
    <source>
        <dbReference type="ARBA" id="ARBA00022801"/>
    </source>
</evidence>
<dbReference type="PANTHER" id="PTHR11359">
    <property type="entry name" value="AMP DEAMINASE"/>
    <property type="match status" value="1"/>
</dbReference>
<feature type="compositionally biased region" description="Pro residues" evidence="15">
    <location>
        <begin position="1815"/>
        <end position="1829"/>
    </location>
</feature>
<dbReference type="FunFam" id="4.10.800.20:FF:000001">
    <property type="entry name" value="AMP deaminase"/>
    <property type="match status" value="1"/>
</dbReference>
<dbReference type="GO" id="GO:0046033">
    <property type="term" value="P:AMP metabolic process"/>
    <property type="evidence" value="ECO:0007669"/>
    <property type="project" value="TreeGrafter"/>
</dbReference>
<feature type="region of interest" description="Disordered" evidence="15">
    <location>
        <begin position="1918"/>
        <end position="1964"/>
    </location>
</feature>
<dbReference type="InterPro" id="IPR036028">
    <property type="entry name" value="SH3-like_dom_sf"/>
</dbReference>
<evidence type="ECO:0000256" key="3">
    <source>
        <dbReference type="ARBA" id="ARBA00006676"/>
    </source>
</evidence>
<dbReference type="Pfam" id="PF19326">
    <property type="entry name" value="AMP_deaminase"/>
    <property type="match status" value="1"/>
</dbReference>
<dbReference type="InterPro" id="IPR056996">
    <property type="entry name" value="PH_SLA1"/>
</dbReference>
<feature type="compositionally biased region" description="Gly residues" evidence="15">
    <location>
        <begin position="1726"/>
        <end position="1735"/>
    </location>
</feature>
<feature type="region of interest" description="Disordered" evidence="15">
    <location>
        <begin position="1482"/>
        <end position="1558"/>
    </location>
</feature>
<feature type="compositionally biased region" description="Pro residues" evidence="15">
    <location>
        <begin position="1159"/>
        <end position="1175"/>
    </location>
</feature>
<dbReference type="EC" id="3.5.4.6" evidence="5"/>
<feature type="compositionally biased region" description="Polar residues" evidence="15">
    <location>
        <begin position="302"/>
        <end position="318"/>
    </location>
</feature>
<dbReference type="GO" id="GO:0005829">
    <property type="term" value="C:cytosol"/>
    <property type="evidence" value="ECO:0007669"/>
    <property type="project" value="TreeGrafter"/>
</dbReference>
<evidence type="ECO:0000256" key="12">
    <source>
        <dbReference type="ARBA" id="ARBA00072037"/>
    </source>
</evidence>
<feature type="region of interest" description="Disordered" evidence="15">
    <location>
        <begin position="898"/>
        <end position="923"/>
    </location>
</feature>
<feature type="domain" description="SH3" evidence="16">
    <location>
        <begin position="1385"/>
        <end position="1447"/>
    </location>
</feature>
<feature type="compositionally biased region" description="Polar residues" evidence="15">
    <location>
        <begin position="10"/>
        <end position="19"/>
    </location>
</feature>
<dbReference type="InterPro" id="IPR001452">
    <property type="entry name" value="SH3_domain"/>
</dbReference>
<feature type="compositionally biased region" description="Low complexity" evidence="15">
    <location>
        <begin position="1627"/>
        <end position="1639"/>
    </location>
</feature>
<dbReference type="Gene3D" id="4.10.800.20">
    <property type="match status" value="1"/>
</dbReference>
<evidence type="ECO:0000256" key="7">
    <source>
        <dbReference type="ARBA" id="ARBA00022443"/>
    </source>
</evidence>
<proteinExistence type="inferred from homology"/>
<feature type="region of interest" description="Disordered" evidence="15">
    <location>
        <begin position="1"/>
        <end position="102"/>
    </location>
</feature>
<evidence type="ECO:0000256" key="2">
    <source>
        <dbReference type="ARBA" id="ARBA00004955"/>
    </source>
</evidence>
<dbReference type="GO" id="GO:0032264">
    <property type="term" value="P:IMP salvage"/>
    <property type="evidence" value="ECO:0007669"/>
    <property type="project" value="InterPro"/>
</dbReference>
<dbReference type="Gene3D" id="2.30.30.700">
    <property type="entry name" value="SLA1 homology domain 1"/>
    <property type="match status" value="1"/>
</dbReference>
<dbReference type="Pfam" id="PF00018">
    <property type="entry name" value="SH3_1"/>
    <property type="match status" value="2"/>
</dbReference>
<dbReference type="CDD" id="cd11774">
    <property type="entry name" value="SH3_Sla1p_2"/>
    <property type="match status" value="1"/>
</dbReference>
<feature type="compositionally biased region" description="Polar residues" evidence="15">
    <location>
        <begin position="1951"/>
        <end position="1964"/>
    </location>
</feature>
<accession>A0AAN7H6W6</accession>
<feature type="region of interest" description="Disordered" evidence="15">
    <location>
        <begin position="1136"/>
        <end position="1184"/>
    </location>
</feature>